<dbReference type="AlphaFoldDB" id="A0A1G8GDJ5"/>
<proteinExistence type="predicted"/>
<evidence type="ECO:0000313" key="3">
    <source>
        <dbReference type="EMBL" id="SDH92464.1"/>
    </source>
</evidence>
<reference evidence="4" key="1">
    <citation type="submission" date="2016-10" db="EMBL/GenBank/DDBJ databases">
        <authorList>
            <person name="Varghese N."/>
            <person name="Submissions S."/>
        </authorList>
    </citation>
    <scope>NUCLEOTIDE SEQUENCE [LARGE SCALE GENOMIC DNA]</scope>
    <source>
        <strain evidence="4">DSM 22002</strain>
    </source>
</reference>
<keyword evidence="2" id="KW-0472">Membrane</keyword>
<evidence type="ECO:0000313" key="4">
    <source>
        <dbReference type="Proteomes" id="UP000198822"/>
    </source>
</evidence>
<dbReference type="OrthoDB" id="5171895at2"/>
<evidence type="ECO:0000256" key="2">
    <source>
        <dbReference type="SAM" id="Phobius"/>
    </source>
</evidence>
<organism evidence="3 4">
    <name type="scientific">Agrococcus jejuensis</name>
    <dbReference type="NCBI Taxonomy" id="399736"/>
    <lineage>
        <taxon>Bacteria</taxon>
        <taxon>Bacillati</taxon>
        <taxon>Actinomycetota</taxon>
        <taxon>Actinomycetes</taxon>
        <taxon>Micrococcales</taxon>
        <taxon>Microbacteriaceae</taxon>
        <taxon>Agrococcus</taxon>
    </lineage>
</organism>
<keyword evidence="2" id="KW-1133">Transmembrane helix</keyword>
<evidence type="ECO:0000256" key="1">
    <source>
        <dbReference type="SAM" id="MobiDB-lite"/>
    </source>
</evidence>
<feature type="region of interest" description="Disordered" evidence="1">
    <location>
        <begin position="1"/>
        <end position="117"/>
    </location>
</feature>
<dbReference type="EMBL" id="LT629695">
    <property type="protein sequence ID" value="SDH92464.1"/>
    <property type="molecule type" value="Genomic_DNA"/>
</dbReference>
<name>A0A1G8GDJ5_9MICO</name>
<dbReference type="Proteomes" id="UP000198822">
    <property type="component" value="Chromosome I"/>
</dbReference>
<feature type="transmembrane region" description="Helical" evidence="2">
    <location>
        <begin position="119"/>
        <end position="143"/>
    </location>
</feature>
<protein>
    <submittedName>
        <fullName evidence="3">Uncharacterized protein</fullName>
    </submittedName>
</protein>
<keyword evidence="2" id="KW-0812">Transmembrane</keyword>
<feature type="compositionally biased region" description="Low complexity" evidence="1">
    <location>
        <begin position="18"/>
        <end position="32"/>
    </location>
</feature>
<gene>
    <name evidence="3" type="ORF">SAMN04489720_2879</name>
</gene>
<accession>A0A1G8GDJ5</accession>
<feature type="compositionally biased region" description="Pro residues" evidence="1">
    <location>
        <begin position="33"/>
        <end position="45"/>
    </location>
</feature>
<keyword evidence="4" id="KW-1185">Reference proteome</keyword>
<dbReference type="RefSeq" id="WP_092506111.1">
    <property type="nucleotide sequence ID" value="NZ_LT629695.1"/>
</dbReference>
<sequence length="476" mass="48191">MADEHAPGPSPAYDPWNGQQQPGQGAPQQGQPPQGPPVPQAPQPGAPVRNPDGSWTVEVHPSDGAAPGGAYPQPRRPLSTPSQPTPVQPPQPWMQQPQPQFTPPPQGQPQPGQRRGPRLGLILGISIPVAMLAIGGVVAAFVVPGVLLDRDAQAAADDYAAQVAEWESVYSDAALQPLAELDTASFDTGLATAAPSMGSGSYDEVAADASGVRTACDAMSGLSGQAAMLTASAPALRVVDGGERNDAYAQAAAAAAADGARYEAAAGLADAVAGPFDAIGSACSLVLAQADADAAFTTAYADYLATLTLAQGGTERFDVDASRYIQFTCNAPIGCASFVDRAARANAATAWDAAFVAYNQSMAQSYRDHCPTADLQSTCDAWAGMHDQAVQLASAVSAAYRDEDVTGGAAYGGDTIPAPDATAALEAFISGDETAYASASDATSSATGSSTMLGAIAALVRTEGQTIRDAASAARG</sequence>
<feature type="compositionally biased region" description="Pro residues" evidence="1">
    <location>
        <begin position="83"/>
        <end position="92"/>
    </location>
</feature>